<name>A0A238U4Q0_9FLAO</name>
<dbReference type="OrthoDB" id="1190245at2"/>
<dbReference type="Proteomes" id="UP000215214">
    <property type="component" value="Chromosome TJEJU"/>
</dbReference>
<keyword evidence="2" id="KW-1185">Reference proteome</keyword>
<dbReference type="EMBL" id="LT899436">
    <property type="protein sequence ID" value="SNR14179.1"/>
    <property type="molecule type" value="Genomic_DNA"/>
</dbReference>
<dbReference type="AlphaFoldDB" id="A0A238U4Q0"/>
<gene>
    <name evidence="1" type="ORF">TJEJU_0381</name>
</gene>
<proteinExistence type="predicted"/>
<dbReference type="RefSeq" id="WP_157730050.1">
    <property type="nucleotide sequence ID" value="NZ_LT899436.1"/>
</dbReference>
<evidence type="ECO:0000313" key="2">
    <source>
        <dbReference type="Proteomes" id="UP000215214"/>
    </source>
</evidence>
<sequence length="50" mass="5792">MIKYRIEIDNTLRHNSGVLMASSLGFISTISPVNELNNEFYNKVKKVDQY</sequence>
<reference evidence="1 2" key="1">
    <citation type="submission" date="2017-07" db="EMBL/GenBank/DDBJ databases">
        <authorList>
            <person name="Sun Z.S."/>
            <person name="Albrecht U."/>
            <person name="Echele G."/>
            <person name="Lee C.C."/>
        </authorList>
    </citation>
    <scope>NUCLEOTIDE SEQUENCE [LARGE SCALE GENOMIC DNA]</scope>
    <source>
        <strain evidence="2">type strain: KCTC 22618</strain>
    </source>
</reference>
<evidence type="ECO:0000313" key="1">
    <source>
        <dbReference type="EMBL" id="SNR14179.1"/>
    </source>
</evidence>
<protein>
    <submittedName>
        <fullName evidence="1">Uncharacterized protein</fullName>
    </submittedName>
</protein>
<organism evidence="1 2">
    <name type="scientific">Tenacibaculum jejuense</name>
    <dbReference type="NCBI Taxonomy" id="584609"/>
    <lineage>
        <taxon>Bacteria</taxon>
        <taxon>Pseudomonadati</taxon>
        <taxon>Bacteroidota</taxon>
        <taxon>Flavobacteriia</taxon>
        <taxon>Flavobacteriales</taxon>
        <taxon>Flavobacteriaceae</taxon>
        <taxon>Tenacibaculum</taxon>
    </lineage>
</organism>
<accession>A0A238U4Q0</accession>
<dbReference type="KEGG" id="tje:TJEJU_0381"/>